<feature type="transmembrane region" description="Helical" evidence="1">
    <location>
        <begin position="12"/>
        <end position="30"/>
    </location>
</feature>
<gene>
    <name evidence="2" type="ORF">E6K74_08895</name>
</gene>
<dbReference type="EMBL" id="VBOU01000083">
    <property type="protein sequence ID" value="TMQ53620.1"/>
    <property type="molecule type" value="Genomic_DNA"/>
</dbReference>
<feature type="transmembrane region" description="Helical" evidence="1">
    <location>
        <begin position="331"/>
        <end position="353"/>
    </location>
</feature>
<evidence type="ECO:0000256" key="1">
    <source>
        <dbReference type="SAM" id="Phobius"/>
    </source>
</evidence>
<name>A0A538SQH0_UNCEI</name>
<keyword evidence="1" id="KW-0812">Transmembrane</keyword>
<evidence type="ECO:0008006" key="4">
    <source>
        <dbReference type="Google" id="ProtNLM"/>
    </source>
</evidence>
<feature type="transmembrane region" description="Helical" evidence="1">
    <location>
        <begin position="228"/>
        <end position="250"/>
    </location>
</feature>
<protein>
    <recommendedName>
        <fullName evidence="4">Glycosyltransferase RgtA/B/C/D-like domain-containing protein</fullName>
    </recommendedName>
</protein>
<dbReference type="AlphaFoldDB" id="A0A538SQH0"/>
<comment type="caution">
    <text evidence="2">The sequence shown here is derived from an EMBL/GenBank/DDBJ whole genome shotgun (WGS) entry which is preliminary data.</text>
</comment>
<feature type="transmembrane region" description="Helical" evidence="1">
    <location>
        <begin position="359"/>
        <end position="378"/>
    </location>
</feature>
<feature type="transmembrane region" description="Helical" evidence="1">
    <location>
        <begin position="93"/>
        <end position="119"/>
    </location>
</feature>
<feature type="transmembrane region" description="Helical" evidence="1">
    <location>
        <begin position="156"/>
        <end position="172"/>
    </location>
</feature>
<evidence type="ECO:0000313" key="2">
    <source>
        <dbReference type="EMBL" id="TMQ53620.1"/>
    </source>
</evidence>
<dbReference type="Proteomes" id="UP000319829">
    <property type="component" value="Unassembled WGS sequence"/>
</dbReference>
<reference evidence="2 3" key="1">
    <citation type="journal article" date="2019" name="Nat. Microbiol.">
        <title>Mediterranean grassland soil C-N compound turnover is dependent on rainfall and depth, and is mediated by genomically divergent microorganisms.</title>
        <authorList>
            <person name="Diamond S."/>
            <person name="Andeer P.F."/>
            <person name="Li Z."/>
            <person name="Crits-Christoph A."/>
            <person name="Burstein D."/>
            <person name="Anantharaman K."/>
            <person name="Lane K.R."/>
            <person name="Thomas B.C."/>
            <person name="Pan C."/>
            <person name="Northen T.R."/>
            <person name="Banfield J.F."/>
        </authorList>
    </citation>
    <scope>NUCLEOTIDE SEQUENCE [LARGE SCALE GENOMIC DNA]</scope>
    <source>
        <strain evidence="2">WS_4</strain>
    </source>
</reference>
<organism evidence="2 3">
    <name type="scientific">Eiseniibacteriota bacterium</name>
    <dbReference type="NCBI Taxonomy" id="2212470"/>
    <lineage>
        <taxon>Bacteria</taxon>
        <taxon>Candidatus Eiseniibacteriota</taxon>
    </lineage>
</organism>
<keyword evidence="1" id="KW-1133">Transmembrane helix</keyword>
<evidence type="ECO:0000313" key="3">
    <source>
        <dbReference type="Proteomes" id="UP000319829"/>
    </source>
</evidence>
<sequence length="718" mass="80098">MIEGLRRFARGRAILLIGLFSVAYLSFQIGRLFRAERLITGGELSLPLDDSFIYLQYARAIAEGHPFVYAAGNAPTTGATSLLWPFLLAPPHWLHLGPTLAIAWALALGAAALLVSALLMARLGRLLAGTLGMLLAVALFLGNPHLLWGYMSGMEIGLYATVLLGTLVLYLNERDGGTFPRLRWCLFLLAASRPEGAVLSGVLGLVMAHDRWRASRAEHGPRFWSAALLMPFAAAALPFLVNLAASGSIESTSSQAKSILAEPHPDVRHKYLTDSPRVWLSIVTAYLSWLQLDGDGNLVRRYWIPSAAALALFAAFSFLPRRRPWADGRALLLLFPAAVVVDSLPVVWAVHLYRYQQGFYPILLACFAAGLARAATLAWGRLPRYVGAPLAAFIVVAPLAGWAPTATDVYDRVILFYGHNCENILHQQVKVGRWIDHNLPRNAVVGMNDAGAIAYYGNRQTLDLLGLTTEGFAKVYRAGIGCMFEKLRRLPPQKLPTYFAIYPEWFPYLKSSGVLGPEIFRAHLGYNTICGGEDKVVYPAEWIDVVPADSVILPHPEIEGMKLRDSFDLAWLEDERRHEWKAYGYEYDEKRSRWKKNASVLPRDILRQYVYADRPTRPIADAGRKVFGWERFRVSAEPGKDLSLVMRTDAWYPNRLRVSVDGSTAGAWAIARSETAWVEPAFKIPGRLIARARPEIEIRREDPQDGGDYAPFHYWIFQ</sequence>
<feature type="transmembrane region" description="Helical" evidence="1">
    <location>
        <begin position="302"/>
        <end position="319"/>
    </location>
</feature>
<keyword evidence="1" id="KW-0472">Membrane</keyword>
<proteinExistence type="predicted"/>
<feature type="transmembrane region" description="Helical" evidence="1">
    <location>
        <begin position="385"/>
        <end position="403"/>
    </location>
</feature>
<feature type="transmembrane region" description="Helical" evidence="1">
    <location>
        <begin position="126"/>
        <end position="150"/>
    </location>
</feature>
<accession>A0A538SQH0</accession>